<dbReference type="PANTHER" id="PTHR46579">
    <property type="entry name" value="F5/8 TYPE C DOMAIN-CONTAINING PROTEIN-RELATED"/>
    <property type="match status" value="1"/>
</dbReference>
<dbReference type="RefSeq" id="XP_047777339.1">
    <property type="nucleotide sequence ID" value="XM_047920756.1"/>
</dbReference>
<evidence type="ECO:0000313" key="3">
    <source>
        <dbReference type="Proteomes" id="UP000814176"/>
    </source>
</evidence>
<dbReference type="GeneID" id="72001488"/>
<keyword evidence="3" id="KW-1185">Reference proteome</keyword>
<reference evidence="2 3" key="1">
    <citation type="journal article" date="2021" name="Environ. Microbiol.">
        <title>Gene family expansions and transcriptome signatures uncover fungal adaptations to wood decay.</title>
        <authorList>
            <person name="Hage H."/>
            <person name="Miyauchi S."/>
            <person name="Viragh M."/>
            <person name="Drula E."/>
            <person name="Min B."/>
            <person name="Chaduli D."/>
            <person name="Navarro D."/>
            <person name="Favel A."/>
            <person name="Norest M."/>
            <person name="Lesage-Meessen L."/>
            <person name="Balint B."/>
            <person name="Merenyi Z."/>
            <person name="de Eugenio L."/>
            <person name="Morin E."/>
            <person name="Martinez A.T."/>
            <person name="Baldrian P."/>
            <person name="Stursova M."/>
            <person name="Martinez M.J."/>
            <person name="Novotny C."/>
            <person name="Magnuson J.K."/>
            <person name="Spatafora J.W."/>
            <person name="Maurice S."/>
            <person name="Pangilinan J."/>
            <person name="Andreopoulos W."/>
            <person name="LaButti K."/>
            <person name="Hundley H."/>
            <person name="Na H."/>
            <person name="Kuo A."/>
            <person name="Barry K."/>
            <person name="Lipzen A."/>
            <person name="Henrissat B."/>
            <person name="Riley R."/>
            <person name="Ahrendt S."/>
            <person name="Nagy L.G."/>
            <person name="Grigoriev I.V."/>
            <person name="Martin F."/>
            <person name="Rosso M.N."/>
        </authorList>
    </citation>
    <scope>NUCLEOTIDE SEQUENCE [LARGE SCALE GENOMIC DNA]</scope>
    <source>
        <strain evidence="2 3">CIRM-BRFM 1785</strain>
    </source>
</reference>
<dbReference type="Proteomes" id="UP000814176">
    <property type="component" value="Unassembled WGS sequence"/>
</dbReference>
<feature type="region of interest" description="Disordered" evidence="1">
    <location>
        <begin position="80"/>
        <end position="105"/>
    </location>
</feature>
<evidence type="ECO:0000313" key="2">
    <source>
        <dbReference type="EMBL" id="KAH9834853.1"/>
    </source>
</evidence>
<organism evidence="2 3">
    <name type="scientific">Rhodofomes roseus</name>
    <dbReference type="NCBI Taxonomy" id="34475"/>
    <lineage>
        <taxon>Eukaryota</taxon>
        <taxon>Fungi</taxon>
        <taxon>Dikarya</taxon>
        <taxon>Basidiomycota</taxon>
        <taxon>Agaricomycotina</taxon>
        <taxon>Agaricomycetes</taxon>
        <taxon>Polyporales</taxon>
        <taxon>Rhodofomes</taxon>
    </lineage>
</organism>
<name>A0ABQ8KBP5_9APHY</name>
<comment type="caution">
    <text evidence="2">The sequence shown here is derived from an EMBL/GenBank/DDBJ whole genome shotgun (WGS) entry which is preliminary data.</text>
</comment>
<proteinExistence type="predicted"/>
<dbReference type="PANTHER" id="PTHR46579:SF1">
    <property type="entry name" value="F5_8 TYPE C DOMAIN-CONTAINING PROTEIN"/>
    <property type="match status" value="1"/>
</dbReference>
<feature type="region of interest" description="Disordered" evidence="1">
    <location>
        <begin position="1"/>
        <end position="33"/>
    </location>
</feature>
<sequence>MCSGSPSTRPSPIHFPAVARSSPVSSGSLHVPTVHSEPAHVSAITPRVHSRSPLLLSPAASVSVSRSESPTIDVTVHSSFEEKALCQQPTTTTGEEDEEEAPALEDDPAYASREELFDDLFHGIHHSADLFYDGLACEPPAFSEAPVIRNAYIEAFISATFDHATHEAVQRSLKSHQRTIASLDRRHGQETPGLDKMALTLRTVERRLGIDPDQCIVYYFLCNVCWFRHHPSELYKLDSPDCTQDGCSGTLFTAKVMSNKKTKRIPVKIFPVTPLKQALQRILLRPGKYEEFQHWRKEGDEPGRVPPLTARGMDAFEDPSVRMQDVYDGWGWRAIQAGLKRRRGGKWDVEDVDVHEIHQRFVSLPCGLVLMFNIDCKRSHHSTGAVYVTICNNPRHKRFLREESILVSGIPGPHEPSLEQLNHILEPFVQDVKELEDGELLSNLCNRVLMKVHGKEGVHPIHGTLYIDASDLPASRKAAGLRGPTSKDFMCCYCYQSFDSLTTADAFDSETFRLRDDWRFLKYAFRARISDSEARDEIAEKRGIRWSILDALPGWMPAQNSPPEPMHANYLVQIKHTFQEILVGSGMFTARSRNDKPLTKFEDFLNSIWWPSSSGRVPQKAIKADQWRNLVHVLAVALYCAWQTDGIIPDTDAPRPKPKTNVAKALSAKERLLRLRRHAVLAARDNATAAEFDAADALEISRNYQEHYSNVLELCTALRIWGSQSISPDEVIRAHECHARACQAWAQMNCHLTPYFHLAAHNPQFYLRLGPSYAWWAYPYERNNGFLGRFKTNGHTGGELEATMMRGWIKSQLIHDLILRLDNLDHKSVEDIAVLEELRSLLKSNSRPNHQRGTLLNLVGQMVARDTGERLKLPQQSRKVKLVDLGIYGLVLRFLQHTWGDVVHLVPATAPVDAGEPFVATNIPTYSHILVDGLRYGAYTMHRGRTSCYGYIDGRCPVRIVHLLTIKHQRRDRALAPLEITCAVVQRFFADENMPVMPWSMRSTDLGIATWHVDRFAAAEIVQVTRFSGHFALAEVPYQDHKFWVTMSLCHVRCALSNPRDCDSLWLLTQLTL</sequence>
<evidence type="ECO:0000256" key="1">
    <source>
        <dbReference type="SAM" id="MobiDB-lite"/>
    </source>
</evidence>
<dbReference type="EMBL" id="JADCUA010000014">
    <property type="protein sequence ID" value="KAH9834853.1"/>
    <property type="molecule type" value="Genomic_DNA"/>
</dbReference>
<gene>
    <name evidence="2" type="ORF">C8Q71DRAFT_710648</name>
</gene>
<accession>A0ABQ8KBP5</accession>
<feature type="compositionally biased region" description="Acidic residues" evidence="1">
    <location>
        <begin position="94"/>
        <end position="105"/>
    </location>
</feature>
<feature type="compositionally biased region" description="Polar residues" evidence="1">
    <location>
        <begin position="1"/>
        <end position="10"/>
    </location>
</feature>
<protein>
    <submittedName>
        <fullName evidence="2">Uncharacterized protein</fullName>
    </submittedName>
</protein>